<dbReference type="EMBL" id="BGPR01005523">
    <property type="protein sequence ID" value="GBN10966.1"/>
    <property type="molecule type" value="Genomic_DNA"/>
</dbReference>
<comment type="caution">
    <text evidence="8">The sequence shown here is derived from an EMBL/GenBank/DDBJ whole genome shotgun (WGS) entry which is preliminary data.</text>
</comment>
<dbReference type="Proteomes" id="UP000499080">
    <property type="component" value="Unassembled WGS sequence"/>
</dbReference>
<evidence type="ECO:0000256" key="3">
    <source>
        <dbReference type="ARBA" id="ARBA00022692"/>
    </source>
</evidence>
<dbReference type="GO" id="GO:0022857">
    <property type="term" value="F:transmembrane transporter activity"/>
    <property type="evidence" value="ECO:0007669"/>
    <property type="project" value="InterPro"/>
</dbReference>
<evidence type="ECO:0000256" key="6">
    <source>
        <dbReference type="ARBA" id="ARBA00023136"/>
    </source>
</evidence>
<dbReference type="AlphaFoldDB" id="A0A4Y2LBM1"/>
<evidence type="ECO:0000313" key="9">
    <source>
        <dbReference type="Proteomes" id="UP000499080"/>
    </source>
</evidence>
<feature type="transmembrane region" description="Helical" evidence="7">
    <location>
        <begin position="256"/>
        <end position="274"/>
    </location>
</feature>
<feature type="transmembrane region" description="Helical" evidence="7">
    <location>
        <begin position="152"/>
        <end position="171"/>
    </location>
</feature>
<evidence type="ECO:0000313" key="8">
    <source>
        <dbReference type="EMBL" id="GBN10966.1"/>
    </source>
</evidence>
<dbReference type="InterPro" id="IPR036259">
    <property type="entry name" value="MFS_trans_sf"/>
</dbReference>
<sequence length="375" mass="42023">MGGEKIGLRTYGMAILQVNGRFKEDDSKTQRVWQKSKEFDLHVIATNHTHVGLSVSISLSVSVSTIFIPQKEENQEKEKYPKAVFFILGNEFCERFCYYGMRTVLTIYLTEELLYSGSKATVIFHSFIMLSYFTPLFGALLADSLLGKFKTILYISIVYAIGNVILSVGSIPNDLSTMKAVSLLGLFIIGVGTGGIKPCVSAFGGDQFSSRQEKERQKFFSVFYFAINGGSVLSTLLTPILRADVHCLGSNSCYPLAYGIPAVLMIVALILFLIGKPLYKMKPADGNIFQSVFKCICPSIHFTDKLDNLEREKEKSHENLRKSAKWLAVIGIPSGPKSERKRWSLKSRFRGTLKEASEKNNALRRLKPRFEDSRN</sequence>
<keyword evidence="5 7" id="KW-1133">Transmembrane helix</keyword>
<evidence type="ECO:0000256" key="1">
    <source>
        <dbReference type="ARBA" id="ARBA00004141"/>
    </source>
</evidence>
<accession>A0A4Y2LBM1</accession>
<keyword evidence="3 7" id="KW-0812">Transmembrane</keyword>
<keyword evidence="4" id="KW-0653">Protein transport</keyword>
<dbReference type="SUPFAM" id="SSF103473">
    <property type="entry name" value="MFS general substrate transporter"/>
    <property type="match status" value="1"/>
</dbReference>
<comment type="subcellular location">
    <subcellularLocation>
        <location evidence="1">Membrane</location>
        <topology evidence="1">Multi-pass membrane protein</topology>
    </subcellularLocation>
</comment>
<dbReference type="OrthoDB" id="10071041at2759"/>
<dbReference type="InterPro" id="IPR018456">
    <property type="entry name" value="PTR2_symporter_CS"/>
</dbReference>
<organism evidence="8 9">
    <name type="scientific">Araneus ventricosus</name>
    <name type="common">Orbweaver spider</name>
    <name type="synonym">Epeira ventricosa</name>
    <dbReference type="NCBI Taxonomy" id="182803"/>
    <lineage>
        <taxon>Eukaryota</taxon>
        <taxon>Metazoa</taxon>
        <taxon>Ecdysozoa</taxon>
        <taxon>Arthropoda</taxon>
        <taxon>Chelicerata</taxon>
        <taxon>Arachnida</taxon>
        <taxon>Araneae</taxon>
        <taxon>Araneomorphae</taxon>
        <taxon>Entelegynae</taxon>
        <taxon>Araneoidea</taxon>
        <taxon>Araneidae</taxon>
        <taxon>Araneus</taxon>
    </lineage>
</organism>
<feature type="transmembrane region" description="Helical" evidence="7">
    <location>
        <begin position="122"/>
        <end position="140"/>
    </location>
</feature>
<evidence type="ECO:0000256" key="5">
    <source>
        <dbReference type="ARBA" id="ARBA00022989"/>
    </source>
</evidence>
<dbReference type="Gene3D" id="1.20.1250.20">
    <property type="entry name" value="MFS general substrate transporter like domains"/>
    <property type="match status" value="1"/>
</dbReference>
<dbReference type="InterPro" id="IPR000109">
    <property type="entry name" value="POT_fam"/>
</dbReference>
<dbReference type="GO" id="GO:0016020">
    <property type="term" value="C:membrane"/>
    <property type="evidence" value="ECO:0007669"/>
    <property type="project" value="UniProtKB-SubCell"/>
</dbReference>
<gene>
    <name evidence="8" type="primary">yin_2</name>
    <name evidence="8" type="ORF">AVEN_101672_1</name>
</gene>
<comment type="similarity">
    <text evidence="2">Belongs to the major facilitator superfamily. Proton-dependent oligopeptide transporter (POT/PTR) (TC 2.A.17) family.</text>
</comment>
<evidence type="ECO:0000256" key="4">
    <source>
        <dbReference type="ARBA" id="ARBA00022856"/>
    </source>
</evidence>
<keyword evidence="4" id="KW-0813">Transport</keyword>
<dbReference type="GO" id="GO:0006857">
    <property type="term" value="P:oligopeptide transport"/>
    <property type="evidence" value="ECO:0007669"/>
    <property type="project" value="InterPro"/>
</dbReference>
<keyword evidence="6 7" id="KW-0472">Membrane</keyword>
<dbReference type="PROSITE" id="PS01022">
    <property type="entry name" value="PTR2_1"/>
    <property type="match status" value="1"/>
</dbReference>
<keyword evidence="4" id="KW-0571">Peptide transport</keyword>
<name>A0A4Y2LBM1_ARAVE</name>
<reference evidence="8 9" key="1">
    <citation type="journal article" date="2019" name="Sci. Rep.">
        <title>Orb-weaving spider Araneus ventricosus genome elucidates the spidroin gene catalogue.</title>
        <authorList>
            <person name="Kono N."/>
            <person name="Nakamura H."/>
            <person name="Ohtoshi R."/>
            <person name="Moran D.A.P."/>
            <person name="Shinohara A."/>
            <person name="Yoshida Y."/>
            <person name="Fujiwara M."/>
            <person name="Mori M."/>
            <person name="Tomita M."/>
            <person name="Arakawa K."/>
        </authorList>
    </citation>
    <scope>NUCLEOTIDE SEQUENCE [LARGE SCALE GENOMIC DNA]</scope>
</reference>
<feature type="transmembrane region" description="Helical" evidence="7">
    <location>
        <begin position="221"/>
        <end position="241"/>
    </location>
</feature>
<dbReference type="Pfam" id="PF00854">
    <property type="entry name" value="PTR2"/>
    <property type="match status" value="1"/>
</dbReference>
<evidence type="ECO:0000256" key="2">
    <source>
        <dbReference type="ARBA" id="ARBA00005982"/>
    </source>
</evidence>
<dbReference type="PANTHER" id="PTHR11654">
    <property type="entry name" value="OLIGOPEPTIDE TRANSPORTER-RELATED"/>
    <property type="match status" value="1"/>
</dbReference>
<proteinExistence type="inferred from homology"/>
<feature type="transmembrane region" description="Helical" evidence="7">
    <location>
        <begin position="183"/>
        <end position="200"/>
    </location>
</feature>
<keyword evidence="9" id="KW-1185">Reference proteome</keyword>
<protein>
    <submittedName>
        <fullName evidence="8">Peptide transporter family 1</fullName>
    </submittedName>
</protein>
<evidence type="ECO:0000256" key="7">
    <source>
        <dbReference type="SAM" id="Phobius"/>
    </source>
</evidence>